<dbReference type="PROSITE" id="PS50109">
    <property type="entry name" value="HIS_KIN"/>
    <property type="match status" value="1"/>
</dbReference>
<keyword evidence="3" id="KW-0175">Coiled coil</keyword>
<dbReference type="InterPro" id="IPR004358">
    <property type="entry name" value="Sig_transdc_His_kin-like_C"/>
</dbReference>
<accession>A0ABT2BH59</accession>
<dbReference type="PRINTS" id="PR00344">
    <property type="entry name" value="BCTRLSENSOR"/>
</dbReference>
<dbReference type="InterPro" id="IPR050640">
    <property type="entry name" value="Bact_2-comp_sensor_kinase"/>
</dbReference>
<feature type="coiled-coil region" evidence="3">
    <location>
        <begin position="132"/>
        <end position="166"/>
    </location>
</feature>
<protein>
    <recommendedName>
        <fullName evidence="2">histidine kinase</fullName>
        <ecNumber evidence="2">2.7.13.3</ecNumber>
    </recommendedName>
</protein>
<dbReference type="PANTHER" id="PTHR34220:SF9">
    <property type="entry name" value="SIGNAL TRANSDUCTION HISTIDINE KINASE INTERNAL REGION DOMAIN-CONTAINING PROTEIN"/>
    <property type="match status" value="1"/>
</dbReference>
<organism evidence="6 7">
    <name type="scientific">Massilia solisilvae</name>
    <dbReference type="NCBI Taxonomy" id="1811225"/>
    <lineage>
        <taxon>Bacteria</taxon>
        <taxon>Pseudomonadati</taxon>
        <taxon>Pseudomonadota</taxon>
        <taxon>Betaproteobacteria</taxon>
        <taxon>Burkholderiales</taxon>
        <taxon>Oxalobacteraceae</taxon>
        <taxon>Telluria group</taxon>
        <taxon>Massilia</taxon>
    </lineage>
</organism>
<comment type="caution">
    <text evidence="6">The sequence shown here is derived from an EMBL/GenBank/DDBJ whole genome shotgun (WGS) entry which is preliminary data.</text>
</comment>
<dbReference type="InterPro" id="IPR003594">
    <property type="entry name" value="HATPase_dom"/>
</dbReference>
<dbReference type="EC" id="2.7.13.3" evidence="2"/>
<dbReference type="Pfam" id="PF06580">
    <property type="entry name" value="His_kinase"/>
    <property type="match status" value="1"/>
</dbReference>
<evidence type="ECO:0000313" key="6">
    <source>
        <dbReference type="EMBL" id="MCS0607777.1"/>
    </source>
</evidence>
<keyword evidence="7" id="KW-1185">Reference proteome</keyword>
<name>A0ABT2BH59_9BURK</name>
<sequence length="346" mass="37047">MNRFPFKRLALDGAYSLVLTLMCAMVIWALNPHPGFLTNLVYSLSIGGIAFLVSDITRLLLWGEHRIPNWWLFALLIGASVVVAQVAGTALAASIMGHPVDVRHSLTRSGGLMFTTLAMLGATVFFIGREGLLRARAAAASERARAEAVERQAVQAQLQLLQAQLEPHMLFNTLANVQGLIAIDSARAQHMLDQLIQFLRATLTASRAESTTLAREFALAEAYLGLMAVRMGARLAYSLDLPAELAQASLPPMLLQPLVENAIAHGLEPQPDGGAIAVRARREGSLLILSVEDTGRGIDAPPVKPGTRLGLANTRDRLRAVYGERASLSLQAAMPAGALATITLPA</sequence>
<dbReference type="GO" id="GO:0016301">
    <property type="term" value="F:kinase activity"/>
    <property type="evidence" value="ECO:0007669"/>
    <property type="project" value="UniProtKB-KW"/>
</dbReference>
<evidence type="ECO:0000256" key="3">
    <source>
        <dbReference type="SAM" id="Coils"/>
    </source>
</evidence>
<keyword evidence="6" id="KW-0808">Transferase</keyword>
<dbReference type="SUPFAM" id="SSF55874">
    <property type="entry name" value="ATPase domain of HSP90 chaperone/DNA topoisomerase II/histidine kinase"/>
    <property type="match status" value="1"/>
</dbReference>
<feature type="transmembrane region" description="Helical" evidence="4">
    <location>
        <begin position="73"/>
        <end position="97"/>
    </location>
</feature>
<gene>
    <name evidence="6" type="ORF">NX773_06330</name>
</gene>
<feature type="transmembrane region" description="Helical" evidence="4">
    <location>
        <begin position="42"/>
        <end position="61"/>
    </location>
</feature>
<evidence type="ECO:0000256" key="1">
    <source>
        <dbReference type="ARBA" id="ARBA00000085"/>
    </source>
</evidence>
<dbReference type="Proteomes" id="UP001205861">
    <property type="component" value="Unassembled WGS sequence"/>
</dbReference>
<dbReference type="InterPro" id="IPR010559">
    <property type="entry name" value="Sig_transdc_His_kin_internal"/>
</dbReference>
<reference evidence="6 7" key="1">
    <citation type="submission" date="2022-08" db="EMBL/GenBank/DDBJ databases">
        <title>Reclassification of Massilia species as members of the genera Telluria, Duganella, Pseudoduganella, Mokoshia gen. nov. and Zemynaea gen. nov. using orthogonal and non-orthogonal genome-based approaches.</title>
        <authorList>
            <person name="Bowman J.P."/>
        </authorList>
    </citation>
    <scope>NUCLEOTIDE SEQUENCE [LARGE SCALE GENOMIC DNA]</scope>
    <source>
        <strain evidence="6 7">JCM 31607</strain>
    </source>
</reference>
<keyword evidence="4" id="KW-0812">Transmembrane</keyword>
<feature type="transmembrane region" description="Helical" evidence="4">
    <location>
        <begin position="109"/>
        <end position="127"/>
    </location>
</feature>
<keyword evidence="4" id="KW-0472">Membrane</keyword>
<proteinExistence type="predicted"/>
<dbReference type="Gene3D" id="3.30.565.10">
    <property type="entry name" value="Histidine kinase-like ATPase, C-terminal domain"/>
    <property type="match status" value="1"/>
</dbReference>
<keyword evidence="6" id="KW-0418">Kinase</keyword>
<comment type="catalytic activity">
    <reaction evidence="1">
        <text>ATP + protein L-histidine = ADP + protein N-phospho-L-histidine.</text>
        <dbReference type="EC" id="2.7.13.3"/>
    </reaction>
</comment>
<dbReference type="Pfam" id="PF02518">
    <property type="entry name" value="HATPase_c"/>
    <property type="match status" value="1"/>
</dbReference>
<dbReference type="EMBL" id="JANUGV010000001">
    <property type="protein sequence ID" value="MCS0607777.1"/>
    <property type="molecule type" value="Genomic_DNA"/>
</dbReference>
<evidence type="ECO:0000259" key="5">
    <source>
        <dbReference type="PROSITE" id="PS50109"/>
    </source>
</evidence>
<feature type="transmembrane region" description="Helical" evidence="4">
    <location>
        <begin position="9"/>
        <end position="30"/>
    </location>
</feature>
<evidence type="ECO:0000256" key="4">
    <source>
        <dbReference type="SAM" id="Phobius"/>
    </source>
</evidence>
<dbReference type="PANTHER" id="PTHR34220">
    <property type="entry name" value="SENSOR HISTIDINE KINASE YPDA"/>
    <property type="match status" value="1"/>
</dbReference>
<evidence type="ECO:0000313" key="7">
    <source>
        <dbReference type="Proteomes" id="UP001205861"/>
    </source>
</evidence>
<keyword evidence="4" id="KW-1133">Transmembrane helix</keyword>
<dbReference type="RefSeq" id="WP_258855475.1">
    <property type="nucleotide sequence ID" value="NZ_JANUGV010000001.1"/>
</dbReference>
<dbReference type="SMART" id="SM00387">
    <property type="entry name" value="HATPase_c"/>
    <property type="match status" value="1"/>
</dbReference>
<feature type="domain" description="Histidine kinase" evidence="5">
    <location>
        <begin position="187"/>
        <end position="346"/>
    </location>
</feature>
<dbReference type="InterPro" id="IPR036890">
    <property type="entry name" value="HATPase_C_sf"/>
</dbReference>
<evidence type="ECO:0000256" key="2">
    <source>
        <dbReference type="ARBA" id="ARBA00012438"/>
    </source>
</evidence>
<dbReference type="InterPro" id="IPR005467">
    <property type="entry name" value="His_kinase_dom"/>
</dbReference>